<evidence type="ECO:0000313" key="4">
    <source>
        <dbReference type="EMBL" id="MBH5144255.1"/>
    </source>
</evidence>
<keyword evidence="5" id="KW-1185">Reference proteome</keyword>
<comment type="caution">
    <text evidence="4">The sequence shown here is derived from an EMBL/GenBank/DDBJ whole genome shotgun (WGS) entry which is preliminary data.</text>
</comment>
<feature type="region of interest" description="Disordered" evidence="1">
    <location>
        <begin position="122"/>
        <end position="209"/>
    </location>
</feature>
<evidence type="ECO:0000256" key="2">
    <source>
        <dbReference type="SAM" id="Phobius"/>
    </source>
</evidence>
<sequence>MATDNRTDNDLFPDVLEHYGNDDIGMRGDVDFPVPQENYETDYTTDDDAGDDDVMLPLVGIDPEPIAYESEPSQVEDFPVDQDVTTVLPVYVPDAAVDPVVEHYGAAEDTTTEATFDEDSAAALGGDEDDPYAGAPDWVRAHIPRGPLTAPESTRRGISGRIPRRPARTAVEAAELPTEQIAPEPKAPKVRKPPKVRTARDSSDSSRSPWLVGGAAAAVLAVLVGGAAVVFGGSDDGGEVAAPPLPSASKTAGPTIAEAPAWCSPSSAGGKVVGNGAGDQSSGPGLIQAFDYAYYVQRDAAKVSSMYVTPQPLPPLQASIDAAAALGTEHCLTISATPTPNVFDVQLLLRTEAGTEGSTKQRITVADAGSGLKIAALEEIPA</sequence>
<feature type="compositionally biased region" description="Basic residues" evidence="1">
    <location>
        <begin position="188"/>
        <end position="197"/>
    </location>
</feature>
<feature type="compositionally biased region" description="Acidic residues" evidence="1">
    <location>
        <begin position="122"/>
        <end position="131"/>
    </location>
</feature>
<evidence type="ECO:0000256" key="1">
    <source>
        <dbReference type="SAM" id="MobiDB-lite"/>
    </source>
</evidence>
<organism evidence="4 5">
    <name type="scientific">Rhodococcus erythropolis</name>
    <name type="common">Arthrobacter picolinophilus</name>
    <dbReference type="NCBI Taxonomy" id="1833"/>
    <lineage>
        <taxon>Bacteria</taxon>
        <taxon>Bacillati</taxon>
        <taxon>Actinomycetota</taxon>
        <taxon>Actinomycetes</taxon>
        <taxon>Mycobacteriales</taxon>
        <taxon>Nocardiaceae</taxon>
        <taxon>Rhodococcus</taxon>
        <taxon>Rhodococcus erythropolis group</taxon>
    </lineage>
</organism>
<evidence type="ECO:0000313" key="5">
    <source>
        <dbReference type="Proteomes" id="UP000627573"/>
    </source>
</evidence>
<accession>A0A8I1D5I9</accession>
<dbReference type="Proteomes" id="UP000627573">
    <property type="component" value="Unassembled WGS sequence"/>
</dbReference>
<protein>
    <recommendedName>
        <fullName evidence="3">DUF8176 domain-containing protein</fullName>
    </recommendedName>
</protein>
<keyword evidence="2" id="KW-0472">Membrane</keyword>
<keyword evidence="2" id="KW-0812">Transmembrane</keyword>
<dbReference type="AlphaFoldDB" id="A0A8I1D5I9"/>
<feature type="transmembrane region" description="Helical" evidence="2">
    <location>
        <begin position="210"/>
        <end position="231"/>
    </location>
</feature>
<feature type="region of interest" description="Disordered" evidence="1">
    <location>
        <begin position="22"/>
        <end position="53"/>
    </location>
</feature>
<dbReference type="InterPro" id="IPR058489">
    <property type="entry name" value="DUF8176"/>
</dbReference>
<dbReference type="EMBL" id="JAECSB010000057">
    <property type="protein sequence ID" value="MBH5144255.1"/>
    <property type="molecule type" value="Genomic_DNA"/>
</dbReference>
<feature type="compositionally biased region" description="Acidic residues" evidence="1">
    <location>
        <begin position="39"/>
        <end position="53"/>
    </location>
</feature>
<keyword evidence="2" id="KW-1133">Transmembrane helix</keyword>
<dbReference type="Pfam" id="PF26527">
    <property type="entry name" value="DUF8176"/>
    <property type="match status" value="1"/>
</dbReference>
<reference evidence="4 5" key="1">
    <citation type="submission" date="2020-12" db="EMBL/GenBank/DDBJ databases">
        <title>Draft genome sequence of furan degrading bacterial strain FUR100.</title>
        <authorList>
            <person name="Woiski C."/>
        </authorList>
    </citation>
    <scope>NUCLEOTIDE SEQUENCE [LARGE SCALE GENOMIC DNA]</scope>
    <source>
        <strain evidence="4 5">FUR100</strain>
    </source>
</reference>
<proteinExistence type="predicted"/>
<feature type="domain" description="DUF8176" evidence="3">
    <location>
        <begin position="261"/>
        <end position="376"/>
    </location>
</feature>
<evidence type="ECO:0000259" key="3">
    <source>
        <dbReference type="Pfam" id="PF26527"/>
    </source>
</evidence>
<name>A0A8I1D5I9_RHOER</name>
<gene>
    <name evidence="4" type="ORF">I3517_16685</name>
</gene>